<evidence type="ECO:0000256" key="1">
    <source>
        <dbReference type="SAM" id="Phobius"/>
    </source>
</evidence>
<organism evidence="2 3">
    <name type="scientific">Puccinia triticina</name>
    <dbReference type="NCBI Taxonomy" id="208348"/>
    <lineage>
        <taxon>Eukaryota</taxon>
        <taxon>Fungi</taxon>
        <taxon>Dikarya</taxon>
        <taxon>Basidiomycota</taxon>
        <taxon>Pucciniomycotina</taxon>
        <taxon>Pucciniomycetes</taxon>
        <taxon>Pucciniales</taxon>
        <taxon>Pucciniaceae</taxon>
        <taxon>Puccinia</taxon>
    </lineage>
</organism>
<dbReference type="RefSeq" id="XP_053018572.1">
    <property type="nucleotide sequence ID" value="XM_053167346.1"/>
</dbReference>
<dbReference type="EMBL" id="CP110423">
    <property type="protein sequence ID" value="WAQ83017.1"/>
    <property type="molecule type" value="Genomic_DNA"/>
</dbReference>
<keyword evidence="3" id="KW-1185">Reference proteome</keyword>
<name>A0ABY7CEV5_9BASI</name>
<protein>
    <submittedName>
        <fullName evidence="2">Uncharacterized protein</fullName>
    </submittedName>
</protein>
<sequence>MLPEVLVNKLKLMGSSMASAMQAPLPPLVFTQSAPPPSVLMQAVEIVQKHTDLDPEQIFEAIEFIRQSTSEAKMNAKTGFAYLLVLFAVTGICLSLFHQDGAMVPSHTKPGNIHIHGTWPHVTGFTETDVSIRTVGTGPLRVHFIQANNPTPSAVSVKLVLDGHEVFNQQICDLDPLQAGKIVIHRVNGNRPHHVLAKYTFKQAESDIAGAPTGSDTD</sequence>
<keyword evidence="1" id="KW-1133">Transmembrane helix</keyword>
<keyword evidence="1" id="KW-0812">Transmembrane</keyword>
<gene>
    <name evidence="2" type="ORF">PtA15_3A383</name>
</gene>
<dbReference type="Proteomes" id="UP001164743">
    <property type="component" value="Chromosome 3A"/>
</dbReference>
<evidence type="ECO:0000313" key="2">
    <source>
        <dbReference type="EMBL" id="WAQ83017.1"/>
    </source>
</evidence>
<proteinExistence type="predicted"/>
<feature type="transmembrane region" description="Helical" evidence="1">
    <location>
        <begin position="79"/>
        <end position="97"/>
    </location>
</feature>
<keyword evidence="1" id="KW-0472">Membrane</keyword>
<accession>A0ABY7CEV5</accession>
<evidence type="ECO:0000313" key="3">
    <source>
        <dbReference type="Proteomes" id="UP001164743"/>
    </source>
</evidence>
<reference evidence="2" key="1">
    <citation type="submission" date="2022-10" db="EMBL/GenBank/DDBJ databases">
        <title>Puccinia triticina Genome sequencing and assembly.</title>
        <authorList>
            <person name="Li C."/>
        </authorList>
    </citation>
    <scope>NUCLEOTIDE SEQUENCE</scope>
    <source>
        <strain evidence="2">Pt15</strain>
    </source>
</reference>
<dbReference type="GeneID" id="77808241"/>